<dbReference type="PANTHER" id="PTHR38926:SF5">
    <property type="entry name" value="F-BOX AND LEUCINE-RICH REPEAT PROTEIN 6"/>
    <property type="match status" value="1"/>
</dbReference>
<dbReference type="EMBL" id="KL197763">
    <property type="protein sequence ID" value="KDQ50230.1"/>
    <property type="molecule type" value="Genomic_DNA"/>
</dbReference>
<evidence type="ECO:0000313" key="2">
    <source>
        <dbReference type="Proteomes" id="UP000027265"/>
    </source>
</evidence>
<dbReference type="HOGENOM" id="CLU_021164_3_2_1"/>
<gene>
    <name evidence="1" type="ORF">JAAARDRAFT_51360</name>
</gene>
<dbReference type="Proteomes" id="UP000027265">
    <property type="component" value="Unassembled WGS sequence"/>
</dbReference>
<keyword evidence="2" id="KW-1185">Reference proteome</keyword>
<dbReference type="Gene3D" id="3.80.10.10">
    <property type="entry name" value="Ribonuclease Inhibitor"/>
    <property type="match status" value="1"/>
</dbReference>
<protein>
    <submittedName>
        <fullName evidence="1">Uncharacterized protein</fullName>
    </submittedName>
</protein>
<dbReference type="SUPFAM" id="SSF52047">
    <property type="entry name" value="RNI-like"/>
    <property type="match status" value="1"/>
</dbReference>
<dbReference type="InterPro" id="IPR032675">
    <property type="entry name" value="LRR_dom_sf"/>
</dbReference>
<reference evidence="2" key="1">
    <citation type="journal article" date="2014" name="Proc. Natl. Acad. Sci. U.S.A.">
        <title>Extensive sampling of basidiomycete genomes demonstrates inadequacy of the white-rot/brown-rot paradigm for wood decay fungi.</title>
        <authorList>
            <person name="Riley R."/>
            <person name="Salamov A.A."/>
            <person name="Brown D.W."/>
            <person name="Nagy L.G."/>
            <person name="Floudas D."/>
            <person name="Held B.W."/>
            <person name="Levasseur A."/>
            <person name="Lombard V."/>
            <person name="Morin E."/>
            <person name="Otillar R."/>
            <person name="Lindquist E.A."/>
            <person name="Sun H."/>
            <person name="LaButti K.M."/>
            <person name="Schmutz J."/>
            <person name="Jabbour D."/>
            <person name="Luo H."/>
            <person name="Baker S.E."/>
            <person name="Pisabarro A.G."/>
            <person name="Walton J.D."/>
            <person name="Blanchette R.A."/>
            <person name="Henrissat B."/>
            <person name="Martin F."/>
            <person name="Cullen D."/>
            <person name="Hibbett D.S."/>
            <person name="Grigoriev I.V."/>
        </authorList>
    </citation>
    <scope>NUCLEOTIDE SEQUENCE [LARGE SCALE GENOMIC DNA]</scope>
    <source>
        <strain evidence="2">MUCL 33604</strain>
    </source>
</reference>
<evidence type="ECO:0000313" key="1">
    <source>
        <dbReference type="EMBL" id="KDQ50230.1"/>
    </source>
</evidence>
<dbReference type="OrthoDB" id="2631350at2759"/>
<proteinExistence type="predicted"/>
<name>A0A067P8S6_9AGAM</name>
<organism evidence="1 2">
    <name type="scientific">Jaapia argillacea MUCL 33604</name>
    <dbReference type="NCBI Taxonomy" id="933084"/>
    <lineage>
        <taxon>Eukaryota</taxon>
        <taxon>Fungi</taxon>
        <taxon>Dikarya</taxon>
        <taxon>Basidiomycota</taxon>
        <taxon>Agaricomycotina</taxon>
        <taxon>Agaricomycetes</taxon>
        <taxon>Agaricomycetidae</taxon>
        <taxon>Jaapiales</taxon>
        <taxon>Jaapiaceae</taxon>
        <taxon>Jaapia</taxon>
    </lineage>
</organism>
<dbReference type="PANTHER" id="PTHR38926">
    <property type="entry name" value="F-BOX DOMAIN CONTAINING PROTEIN, EXPRESSED"/>
    <property type="match status" value="1"/>
</dbReference>
<dbReference type="AlphaFoldDB" id="A0A067P8S6"/>
<sequence>MTFHPVLSNPDILLNIFESFEAVGNGSLASCARCCRTWSGVSLDVLWRSPSFDAFINILPVEEIERVWCLRVDVTTATFGRFKEYTSRVRTLTFTESRIHPSLALHITHIAAGEIVFPSLRSLDIVMVKVPHPPVAPFLLSPSITTVKLRPGPGLWSDQYRWCGPYISSLLSALKCIKPGKSNLGTFTSLIPLAEAALLVTEFENIRHLTLEGLCLSGEFDLFHRLPTLGKLTELTLCDATNQITVDGVEPVVLPALITLRMKGPTSLTLEKLTSIVALIGAPILEFSVFDEPFGTTSACQTFCSAIRTQFASSLRRITLSAELTDLHGDTNRHMRELKTVKISLWPQRWTEWFIFSDECCEAIASAWPNLEFLTLLSPLSYPTPTYRFLITFARCCPNLRHLSLPFDCSSLPPSLGHQLDELRFSQLEGTLMSVARPTTWAPYFEARPEGGVGSVTMMLGSHGRDTWFLALPIGKV</sequence>
<dbReference type="InParanoid" id="A0A067P8S6"/>
<accession>A0A067P8S6</accession>